<keyword evidence="1" id="KW-0472">Membrane</keyword>
<dbReference type="RefSeq" id="WP_147648368.1">
    <property type="nucleotide sequence ID" value="NZ_CP042806.1"/>
</dbReference>
<gene>
    <name evidence="2" type="ORF">FTW19_14905</name>
</gene>
<dbReference type="EMBL" id="CP042806">
    <property type="protein sequence ID" value="QEE29170.1"/>
    <property type="molecule type" value="Genomic_DNA"/>
</dbReference>
<dbReference type="AlphaFoldDB" id="A0A5B9EEF2"/>
<feature type="transmembrane region" description="Helical" evidence="1">
    <location>
        <begin position="49"/>
        <end position="71"/>
    </location>
</feature>
<evidence type="ECO:0000313" key="3">
    <source>
        <dbReference type="Proteomes" id="UP000321820"/>
    </source>
</evidence>
<sequence>MRILLIAITTAISAALGGCVVALGTLITGAVHSYESSRNIAGVTASANPAAVVGGTLIGALAGYLLARAFFSRGE</sequence>
<reference evidence="2 3" key="1">
    <citation type="submission" date="2019-08" db="EMBL/GenBank/DDBJ databases">
        <title>Complete genome sequence of Terriglobus albidus strain ORNL.</title>
        <authorList>
            <person name="Podar M."/>
        </authorList>
    </citation>
    <scope>NUCLEOTIDE SEQUENCE [LARGE SCALE GENOMIC DNA]</scope>
    <source>
        <strain evidence="2 3">ORNL</strain>
    </source>
</reference>
<keyword evidence="3" id="KW-1185">Reference proteome</keyword>
<dbReference type="KEGG" id="talb:FTW19_14905"/>
<evidence type="ECO:0000313" key="2">
    <source>
        <dbReference type="EMBL" id="QEE29170.1"/>
    </source>
</evidence>
<keyword evidence="1" id="KW-0812">Transmembrane</keyword>
<evidence type="ECO:0000256" key="1">
    <source>
        <dbReference type="SAM" id="Phobius"/>
    </source>
</evidence>
<keyword evidence="1" id="KW-1133">Transmembrane helix</keyword>
<proteinExistence type="predicted"/>
<name>A0A5B9EEF2_9BACT</name>
<organism evidence="2 3">
    <name type="scientific">Terriglobus albidus</name>
    <dbReference type="NCBI Taxonomy" id="1592106"/>
    <lineage>
        <taxon>Bacteria</taxon>
        <taxon>Pseudomonadati</taxon>
        <taxon>Acidobacteriota</taxon>
        <taxon>Terriglobia</taxon>
        <taxon>Terriglobales</taxon>
        <taxon>Acidobacteriaceae</taxon>
        <taxon>Terriglobus</taxon>
    </lineage>
</organism>
<dbReference type="Proteomes" id="UP000321820">
    <property type="component" value="Chromosome"/>
</dbReference>
<dbReference type="PROSITE" id="PS51257">
    <property type="entry name" value="PROKAR_LIPOPROTEIN"/>
    <property type="match status" value="1"/>
</dbReference>
<protein>
    <submittedName>
        <fullName evidence="2">Uncharacterized protein</fullName>
    </submittedName>
</protein>
<accession>A0A5B9EEF2</accession>